<comment type="subcellular location">
    <subcellularLocation>
        <location evidence="1">Cell envelope</location>
    </subcellularLocation>
</comment>
<dbReference type="Gene3D" id="1.10.287.470">
    <property type="entry name" value="Helix hairpin bin"/>
    <property type="match status" value="1"/>
</dbReference>
<reference evidence="4 5" key="1">
    <citation type="submission" date="2018-08" db="EMBL/GenBank/DDBJ databases">
        <title>A genome reference for cultivated species of the human gut microbiota.</title>
        <authorList>
            <person name="Zou Y."/>
            <person name="Xue W."/>
            <person name="Luo G."/>
        </authorList>
    </citation>
    <scope>NUCLEOTIDE SEQUENCE [LARGE SCALE GENOMIC DNA]</scope>
    <source>
        <strain evidence="4 5">AF15-20</strain>
    </source>
</reference>
<dbReference type="PANTHER" id="PTHR32347">
    <property type="entry name" value="EFFLUX SYSTEM COMPONENT YKNX-RELATED"/>
    <property type="match status" value="1"/>
</dbReference>
<name>A0A395WA51_9FIRM</name>
<evidence type="ECO:0000313" key="5">
    <source>
        <dbReference type="Proteomes" id="UP000265489"/>
    </source>
</evidence>
<organism evidence="4 5">
    <name type="scientific">Holdemanella biformis</name>
    <dbReference type="NCBI Taxonomy" id="1735"/>
    <lineage>
        <taxon>Bacteria</taxon>
        <taxon>Bacillati</taxon>
        <taxon>Bacillota</taxon>
        <taxon>Erysipelotrichia</taxon>
        <taxon>Erysipelotrichales</taxon>
        <taxon>Erysipelotrichaceae</taxon>
        <taxon>Holdemanella</taxon>
    </lineage>
</organism>
<evidence type="ECO:0000256" key="3">
    <source>
        <dbReference type="SAM" id="Coils"/>
    </source>
</evidence>
<evidence type="ECO:0000256" key="2">
    <source>
        <dbReference type="ARBA" id="ARBA00023054"/>
    </source>
</evidence>
<dbReference type="RefSeq" id="WP_118324969.1">
    <property type="nucleotide sequence ID" value="NZ_QRYQ01000006.1"/>
</dbReference>
<accession>A0A395WA51</accession>
<evidence type="ECO:0000313" key="4">
    <source>
        <dbReference type="EMBL" id="RGU92323.1"/>
    </source>
</evidence>
<dbReference type="Proteomes" id="UP000265489">
    <property type="component" value="Unassembled WGS sequence"/>
</dbReference>
<keyword evidence="2 3" id="KW-0175">Coiled coil</keyword>
<proteinExistence type="predicted"/>
<dbReference type="PANTHER" id="PTHR32347:SF14">
    <property type="entry name" value="EFFLUX SYSTEM COMPONENT YKNX-RELATED"/>
    <property type="match status" value="1"/>
</dbReference>
<gene>
    <name evidence="4" type="ORF">DWW32_04920</name>
</gene>
<comment type="caution">
    <text evidence="4">The sequence shown here is derived from an EMBL/GenBank/DDBJ whole genome shotgun (WGS) entry which is preliminary data.</text>
</comment>
<dbReference type="InterPro" id="IPR050465">
    <property type="entry name" value="UPF0194_transport"/>
</dbReference>
<dbReference type="AlphaFoldDB" id="A0A395WA51"/>
<protein>
    <submittedName>
        <fullName evidence="4">Biotin/lipoyl-binding protein</fullName>
    </submittedName>
</protein>
<dbReference type="EMBL" id="QRYQ01000006">
    <property type="protein sequence ID" value="RGU92323.1"/>
    <property type="molecule type" value="Genomic_DNA"/>
</dbReference>
<feature type="coiled-coil region" evidence="3">
    <location>
        <begin position="93"/>
        <end position="127"/>
    </location>
</feature>
<sequence length="584" mass="64942">MKPSIKKGIIITSVCAFTLVGIKFYLNSSNTVEVHSVSSLNTGYWDNPATSTGLVSNSDTQSVLYDSSKTITQVFVKEGQQVSVGDPLLSYDLTTLQSAVDTSQLEVEKAQNAITLANHELKKLLNTTPVPDVTPEPDVPDPTPAPLPSVPTKNGNGLYPYILSLSQAEKNFTDYKIYYTNTESEAPEKGPKEDVNAWKEERIKKTSDNTCWYWIEYTYTDGSNNAYDSKDVVEYYSDKQKVPNEDISTVGTKKNPYVFKLSEDQGFVYGKLFLDNKNLNSYFRFDAYTNDGEISSSWLVRCDKFATKQSMNAGDMYSVLSHTKEEQKYIETEQNQSPDNTSGYTEIELAKAIRDKKQELKTLDLDLRKAKLSLSENKALLNDGIVRAKRSGIVRNIKDLSNPIQDGSAFLEVATGQGTYIKGSISELMLNQVKVGDTISAYCWTNGETFDAKIQSIDTVPSSSSNYNGSGNPNVSYYGFEAIAKDASNVAVGEYLELTFHSNTDTTSSIWLSKAYVKQEGNKYYVLKENHGRLKKQYVTVGKIVWGDTVEIKEGLKDTDCIAFAYSKNAKEGVKTKNMSEDAS</sequence>
<dbReference type="GO" id="GO:0030313">
    <property type="term" value="C:cell envelope"/>
    <property type="evidence" value="ECO:0007669"/>
    <property type="project" value="UniProtKB-SubCell"/>
</dbReference>
<dbReference type="Gene3D" id="2.40.420.20">
    <property type="match status" value="1"/>
</dbReference>
<evidence type="ECO:0000256" key="1">
    <source>
        <dbReference type="ARBA" id="ARBA00004196"/>
    </source>
</evidence>
<dbReference type="Gene3D" id="2.40.50.100">
    <property type="match status" value="1"/>
</dbReference>